<feature type="compositionally biased region" description="Basic and acidic residues" evidence="2">
    <location>
        <begin position="187"/>
        <end position="198"/>
    </location>
</feature>
<feature type="compositionally biased region" description="Basic and acidic residues" evidence="2">
    <location>
        <begin position="8"/>
        <end position="20"/>
    </location>
</feature>
<keyword evidence="3" id="KW-0808">Transferase</keyword>
<comment type="caution">
    <text evidence="3">The sequence shown here is derived from an EMBL/GenBank/DDBJ whole genome shotgun (WGS) entry which is preliminary data.</text>
</comment>
<dbReference type="OrthoDB" id="184880at2759"/>
<dbReference type="Proteomes" id="UP000030151">
    <property type="component" value="Unassembled WGS sequence"/>
</dbReference>
<reference evidence="3 4" key="1">
    <citation type="submission" date="2014-02" db="EMBL/GenBank/DDBJ databases">
        <title>The genome sequence of the entomopathogenic fungus Metarhizium robertsii ARSEF 2575.</title>
        <authorList>
            <person name="Giuliano Garisto Donzelli B."/>
            <person name="Roe B.A."/>
            <person name="Macmil S.L."/>
            <person name="Krasnoff S.B."/>
            <person name="Gibson D.M."/>
        </authorList>
    </citation>
    <scope>NUCLEOTIDE SEQUENCE [LARGE SCALE GENOMIC DNA]</scope>
    <source>
        <strain evidence="3 4">ARSEF 2575</strain>
    </source>
</reference>
<evidence type="ECO:0000313" key="4">
    <source>
        <dbReference type="Proteomes" id="UP000030151"/>
    </source>
</evidence>
<protein>
    <submittedName>
        <fullName evidence="3">Methyltransferase</fullName>
    </submittedName>
</protein>
<sequence>MDQQQSSQHERDAPLPEEQVKRRRRNPEYTRSFLGLPSILEREHANNPTLCTRAQLRQLLAPSLSDNIGISIANGLDLDENLDIPGPFDVRVNTVIMPSDGVQQKQQETRYATSTAESQTIPTPPLNSTTPQKEAQVTPLPSSNSQAESDLPIESSSQKPPPQDLATAESQTQQHDSAYCAGEEEDPKSSHTHTEEVGHGASPSQGQERLHSILSLPLIHPNGISMFPHLSTPEQEIMSQEALTQAEESIIADNFTGSDVADGESDGGYDSDGFSSGSTSAESSVRDYMFENGRRYHRFREGTYNFPNDDVEQEREDMKHAMVKLLCNQKLHFAPIGNNPQEVLDLGTGTGIWAIEMGDQFPSAHILGIDLSPIQPDWLPPNVRFMVDDMESAWLHPRNHFDYVHSRHTVMAIKQWDRLYRRAFEHVKPGGWMEMQEIHHRPRSAGVDGTVPPDHPVAKFWTLVTEGLAALGVDLDISSGGVLAGKMQEAGFTNVTERVFHVPIGTWPKNKVLKTVGLYWRTILLDGLQAIALGPLTRGLHWTRDEVELFLMDVRRAYHDNSALMYMPLHIIYAQKPTTAY</sequence>
<evidence type="ECO:0000313" key="3">
    <source>
        <dbReference type="EMBL" id="EXV02082.1"/>
    </source>
</evidence>
<keyword evidence="3" id="KW-0489">Methyltransferase</keyword>
<dbReference type="GO" id="GO:0032259">
    <property type="term" value="P:methylation"/>
    <property type="evidence" value="ECO:0007669"/>
    <property type="project" value="UniProtKB-KW"/>
</dbReference>
<name>A0A0A1UVS3_9HYPO</name>
<feature type="region of interest" description="Disordered" evidence="2">
    <location>
        <begin position="256"/>
        <end position="283"/>
    </location>
</feature>
<dbReference type="InterPro" id="IPR029063">
    <property type="entry name" value="SAM-dependent_MTases_sf"/>
</dbReference>
<comment type="similarity">
    <text evidence="1">Belongs to the methyltransferase superfamily. LaeA methyltransferase family.</text>
</comment>
<gene>
    <name evidence="3" type="ORF">X797_004920</name>
</gene>
<dbReference type="Gene3D" id="3.40.50.150">
    <property type="entry name" value="Vaccinia Virus protein VP39"/>
    <property type="match status" value="1"/>
</dbReference>
<evidence type="ECO:0000256" key="1">
    <source>
        <dbReference type="ARBA" id="ARBA00038158"/>
    </source>
</evidence>
<evidence type="ECO:0000256" key="2">
    <source>
        <dbReference type="SAM" id="MobiDB-lite"/>
    </source>
</evidence>
<accession>A0A0A1UVS3</accession>
<dbReference type="eggNOG" id="KOG1269">
    <property type="taxonomic scope" value="Eukaryota"/>
</dbReference>
<dbReference type="GO" id="GO:0008168">
    <property type="term" value="F:methyltransferase activity"/>
    <property type="evidence" value="ECO:0007669"/>
    <property type="project" value="UniProtKB-KW"/>
</dbReference>
<proteinExistence type="inferred from homology"/>
<feature type="region of interest" description="Disordered" evidence="2">
    <location>
        <begin position="99"/>
        <end position="208"/>
    </location>
</feature>
<dbReference type="PANTHER" id="PTHR43591">
    <property type="entry name" value="METHYLTRANSFERASE"/>
    <property type="match status" value="1"/>
</dbReference>
<dbReference type="PANTHER" id="PTHR43591:SF10">
    <property type="entry name" value="ABC TRANSMEMBRANE TYPE-1 DOMAIN-CONTAINING PROTEIN-RELATED"/>
    <property type="match status" value="1"/>
</dbReference>
<dbReference type="AlphaFoldDB" id="A0A0A1UVS3"/>
<dbReference type="Pfam" id="PF13489">
    <property type="entry name" value="Methyltransf_23"/>
    <property type="match status" value="1"/>
</dbReference>
<dbReference type="SUPFAM" id="SSF53335">
    <property type="entry name" value="S-adenosyl-L-methionine-dependent methyltransferases"/>
    <property type="match status" value="1"/>
</dbReference>
<organism evidence="3 4">
    <name type="scientific">Metarhizium robertsii</name>
    <dbReference type="NCBI Taxonomy" id="568076"/>
    <lineage>
        <taxon>Eukaryota</taxon>
        <taxon>Fungi</taxon>
        <taxon>Dikarya</taxon>
        <taxon>Ascomycota</taxon>
        <taxon>Pezizomycotina</taxon>
        <taxon>Sordariomycetes</taxon>
        <taxon>Hypocreomycetidae</taxon>
        <taxon>Hypocreales</taxon>
        <taxon>Clavicipitaceae</taxon>
        <taxon>Metarhizium</taxon>
    </lineage>
</organism>
<feature type="region of interest" description="Disordered" evidence="2">
    <location>
        <begin position="1"/>
        <end position="29"/>
    </location>
</feature>
<dbReference type="EMBL" id="JELW01000006">
    <property type="protein sequence ID" value="EXV02082.1"/>
    <property type="molecule type" value="Genomic_DNA"/>
</dbReference>
<feature type="compositionally biased region" description="Low complexity" evidence="2">
    <location>
        <begin position="271"/>
        <end position="283"/>
    </location>
</feature>
<feature type="compositionally biased region" description="Polar residues" evidence="2">
    <location>
        <begin position="101"/>
        <end position="158"/>
    </location>
</feature>
<dbReference type="CDD" id="cd02440">
    <property type="entry name" value="AdoMet_MTases"/>
    <property type="match status" value="1"/>
</dbReference>
<dbReference type="HOGENOM" id="CLU_010595_7_3_1"/>